<comment type="caution">
    <text evidence="4">The sequence shown here is derived from an EMBL/GenBank/DDBJ whole genome shotgun (WGS) entry which is preliminary data.</text>
</comment>
<dbReference type="Pfam" id="PF10531">
    <property type="entry name" value="SLBB"/>
    <property type="match status" value="1"/>
</dbReference>
<accession>A0A0P7Z1X7</accession>
<evidence type="ECO:0000259" key="2">
    <source>
        <dbReference type="Pfam" id="PF02563"/>
    </source>
</evidence>
<protein>
    <submittedName>
        <fullName evidence="4">Polysaccharide export outer membrane protein</fullName>
    </submittedName>
</protein>
<dbReference type="Proteomes" id="UP000050465">
    <property type="component" value="Unassembled WGS sequence"/>
</dbReference>
<dbReference type="EMBL" id="LJZR01000003">
    <property type="protein sequence ID" value="KPQ36989.1"/>
    <property type="molecule type" value="Genomic_DNA"/>
</dbReference>
<evidence type="ECO:0000313" key="4">
    <source>
        <dbReference type="EMBL" id="KPQ36989.1"/>
    </source>
</evidence>
<feature type="domain" description="Polysaccharide export protein N-terminal" evidence="2">
    <location>
        <begin position="97"/>
        <end position="164"/>
    </location>
</feature>
<gene>
    <name evidence="4" type="primary">wza-2</name>
    <name evidence="4" type="ORF">HLUCCA11_03470</name>
</gene>
<reference evidence="4 5" key="1">
    <citation type="submission" date="2015-09" db="EMBL/GenBank/DDBJ databases">
        <title>Identification and resolution of microdiversity through metagenomic sequencing of parallel consortia.</title>
        <authorList>
            <person name="Nelson W.C."/>
            <person name="Romine M.F."/>
            <person name="Lindemann S.R."/>
        </authorList>
    </citation>
    <scope>NUCLEOTIDE SEQUENCE [LARGE SCALE GENOMIC DNA]</scope>
    <source>
        <strain evidence="4">Ana</strain>
    </source>
</reference>
<dbReference type="PANTHER" id="PTHR33619:SF3">
    <property type="entry name" value="POLYSACCHARIDE EXPORT PROTEIN GFCE-RELATED"/>
    <property type="match status" value="1"/>
</dbReference>
<name>A0A0P7Z1X7_9CYAN</name>
<sequence length="395" mass="40810">MGSLIGTAGSMGLFVKGAIAQDISPDVSPAAPPPVSEGLPALQSPATLDISPAQPLNEQAPVPFRAIVQPTQTQPPIAAPLSPPIAPAIAYNTSDPLKPGDVVSINVLGFQNLSGQQQISSTGTIQLPLGGPIFVAGYTPTEVSGPLAQALLPYIRRPQVTVALVNASPLRISVSGEVMRPGPRLLDPTNSENQAQRLPPTLSTALMASGGITPSADLRNIVIRRAVAPQVAGNPVTYGEFRVNLWEAVSRGDLASDPRVYSGDEIIVPAAAVANIDQRTLLTSTVAPSEITVQVAGEVNRPGQITVSPMVGVSGAVAAAGGLTVDADAEEVVLLRMMPDGRLEELLYTFGEASEPLIAGDVVVVQPSGRGNVGGVFDFLGRILSPFSSFLNLVR</sequence>
<evidence type="ECO:0000256" key="1">
    <source>
        <dbReference type="ARBA" id="ARBA00022729"/>
    </source>
</evidence>
<dbReference type="InterPro" id="IPR019554">
    <property type="entry name" value="Soluble_ligand-bd"/>
</dbReference>
<dbReference type="Pfam" id="PF02563">
    <property type="entry name" value="Poly_export"/>
    <property type="match status" value="1"/>
</dbReference>
<proteinExistence type="predicted"/>
<dbReference type="Gene3D" id="3.10.560.10">
    <property type="entry name" value="Outer membrane lipoprotein wza domain like"/>
    <property type="match status" value="2"/>
</dbReference>
<evidence type="ECO:0000313" key="5">
    <source>
        <dbReference type="Proteomes" id="UP000050465"/>
    </source>
</evidence>
<keyword evidence="1" id="KW-0732">Signal</keyword>
<organism evidence="4 5">
    <name type="scientific">Phormidesmis priestleyi Ana</name>
    <dbReference type="NCBI Taxonomy" id="1666911"/>
    <lineage>
        <taxon>Bacteria</taxon>
        <taxon>Bacillati</taxon>
        <taxon>Cyanobacteriota</taxon>
        <taxon>Cyanophyceae</taxon>
        <taxon>Leptolyngbyales</taxon>
        <taxon>Leptolyngbyaceae</taxon>
        <taxon>Phormidesmis</taxon>
    </lineage>
</organism>
<feature type="domain" description="Soluble ligand binding" evidence="3">
    <location>
        <begin position="293"/>
        <end position="342"/>
    </location>
</feature>
<dbReference type="InterPro" id="IPR049712">
    <property type="entry name" value="Poly_export"/>
</dbReference>
<dbReference type="STRING" id="1666911.HLUCCA11_03470"/>
<dbReference type="AlphaFoldDB" id="A0A0P7Z1X7"/>
<evidence type="ECO:0000259" key="3">
    <source>
        <dbReference type="Pfam" id="PF10531"/>
    </source>
</evidence>
<dbReference type="InterPro" id="IPR003715">
    <property type="entry name" value="Poly_export_N"/>
</dbReference>
<dbReference type="GO" id="GO:0015159">
    <property type="term" value="F:polysaccharide transmembrane transporter activity"/>
    <property type="evidence" value="ECO:0007669"/>
    <property type="project" value="InterPro"/>
</dbReference>
<dbReference type="PANTHER" id="PTHR33619">
    <property type="entry name" value="POLYSACCHARIDE EXPORT PROTEIN GFCE-RELATED"/>
    <property type="match status" value="1"/>
</dbReference>